<keyword evidence="1" id="KW-1133">Transmembrane helix</keyword>
<protein>
    <submittedName>
        <fullName evidence="2">Uncharacterized protein</fullName>
    </submittedName>
</protein>
<gene>
    <name evidence="2" type="ORF">LWI29_024113</name>
</gene>
<accession>A0AA39SWW2</accession>
<evidence type="ECO:0000313" key="2">
    <source>
        <dbReference type="EMBL" id="KAK0597330.1"/>
    </source>
</evidence>
<reference evidence="2" key="2">
    <citation type="submission" date="2023-06" db="EMBL/GenBank/DDBJ databases">
        <authorList>
            <person name="Swenson N.G."/>
            <person name="Wegrzyn J.L."/>
            <person name="Mcevoy S.L."/>
        </authorList>
    </citation>
    <scope>NUCLEOTIDE SEQUENCE</scope>
    <source>
        <strain evidence="2">NS2018</strain>
        <tissue evidence="2">Leaf</tissue>
    </source>
</reference>
<keyword evidence="1" id="KW-0472">Membrane</keyword>
<keyword evidence="1" id="KW-0812">Transmembrane</keyword>
<sequence length="205" mass="21625">MEAEPVVGDEEEVVDRKIPILLVSATAVMYDGQRRSTTMEADLDVGDEGKVDGRLFLIQMVWSMLVNCNGRRWRVVTASGHVVVGGAVVGVLILSYYGHSKCIWGCLDVADCFVYQSQQVGRSEDSLIGVHVHSSRVGAVPVSSEGPSSILDVSAGAVVSISSAVLMVGQGSKVGRDSVSPLVSFAQPIVSSVVSVDELDNMVGS</sequence>
<evidence type="ECO:0000256" key="1">
    <source>
        <dbReference type="SAM" id="Phobius"/>
    </source>
</evidence>
<organism evidence="2 3">
    <name type="scientific">Acer saccharum</name>
    <name type="common">Sugar maple</name>
    <dbReference type="NCBI Taxonomy" id="4024"/>
    <lineage>
        <taxon>Eukaryota</taxon>
        <taxon>Viridiplantae</taxon>
        <taxon>Streptophyta</taxon>
        <taxon>Embryophyta</taxon>
        <taxon>Tracheophyta</taxon>
        <taxon>Spermatophyta</taxon>
        <taxon>Magnoliopsida</taxon>
        <taxon>eudicotyledons</taxon>
        <taxon>Gunneridae</taxon>
        <taxon>Pentapetalae</taxon>
        <taxon>rosids</taxon>
        <taxon>malvids</taxon>
        <taxon>Sapindales</taxon>
        <taxon>Sapindaceae</taxon>
        <taxon>Hippocastanoideae</taxon>
        <taxon>Acereae</taxon>
        <taxon>Acer</taxon>
    </lineage>
</organism>
<name>A0AA39SWW2_ACESA</name>
<dbReference type="EMBL" id="JAUESC010000004">
    <property type="protein sequence ID" value="KAK0597330.1"/>
    <property type="molecule type" value="Genomic_DNA"/>
</dbReference>
<proteinExistence type="predicted"/>
<keyword evidence="3" id="KW-1185">Reference proteome</keyword>
<dbReference type="Proteomes" id="UP001168877">
    <property type="component" value="Unassembled WGS sequence"/>
</dbReference>
<evidence type="ECO:0000313" key="3">
    <source>
        <dbReference type="Proteomes" id="UP001168877"/>
    </source>
</evidence>
<feature type="transmembrane region" description="Helical" evidence="1">
    <location>
        <begin position="73"/>
        <end position="97"/>
    </location>
</feature>
<dbReference type="AlphaFoldDB" id="A0AA39SWW2"/>
<reference evidence="2" key="1">
    <citation type="journal article" date="2022" name="Plant J.">
        <title>Strategies of tolerance reflected in two North American maple genomes.</title>
        <authorList>
            <person name="McEvoy S.L."/>
            <person name="Sezen U.U."/>
            <person name="Trouern-Trend A."/>
            <person name="McMahon S.M."/>
            <person name="Schaberg P.G."/>
            <person name="Yang J."/>
            <person name="Wegrzyn J.L."/>
            <person name="Swenson N.G."/>
        </authorList>
    </citation>
    <scope>NUCLEOTIDE SEQUENCE</scope>
    <source>
        <strain evidence="2">NS2018</strain>
    </source>
</reference>
<comment type="caution">
    <text evidence="2">The sequence shown here is derived from an EMBL/GenBank/DDBJ whole genome shotgun (WGS) entry which is preliminary data.</text>
</comment>